<keyword evidence="1" id="KW-1133">Transmembrane helix</keyword>
<feature type="transmembrane region" description="Helical" evidence="1">
    <location>
        <begin position="115"/>
        <end position="135"/>
    </location>
</feature>
<evidence type="ECO:0000259" key="2">
    <source>
        <dbReference type="Pfam" id="PF10615"/>
    </source>
</evidence>
<protein>
    <submittedName>
        <fullName evidence="3">Integral membrane</fullName>
    </submittedName>
</protein>
<name>A0AAJ0FHH0_9PEZI</name>
<comment type="caution">
    <text evidence="3">The sequence shown here is derived from an EMBL/GenBank/DDBJ whole genome shotgun (WGS) entry which is preliminary data.</text>
</comment>
<evidence type="ECO:0000256" key="1">
    <source>
        <dbReference type="SAM" id="Phobius"/>
    </source>
</evidence>
<evidence type="ECO:0000313" key="4">
    <source>
        <dbReference type="Proteomes" id="UP001239445"/>
    </source>
</evidence>
<feature type="domain" description="DUF2470" evidence="2">
    <location>
        <begin position="8"/>
        <end position="83"/>
    </location>
</feature>
<dbReference type="InterPro" id="IPR037119">
    <property type="entry name" value="Haem_oxidase_HugZ-like_sf"/>
</dbReference>
<feature type="transmembrane region" description="Helical" evidence="1">
    <location>
        <begin position="196"/>
        <end position="214"/>
    </location>
</feature>
<accession>A0AAJ0FHH0</accession>
<keyword evidence="1" id="KW-0472">Membrane</keyword>
<proteinExistence type="predicted"/>
<keyword evidence="4" id="KW-1185">Reference proteome</keyword>
<dbReference type="Pfam" id="PF10615">
    <property type="entry name" value="DUF2470"/>
    <property type="match status" value="1"/>
</dbReference>
<gene>
    <name evidence="3" type="ORF">QBC47DRAFT_397059</name>
</gene>
<dbReference type="PANTHER" id="PTHR37783">
    <property type="entry name" value="MEMBRANE PROTEIN, PUTATIVE (AFU_ORTHOLOGUE AFUA_1G04315)-RELATED"/>
    <property type="match status" value="1"/>
</dbReference>
<dbReference type="Proteomes" id="UP001239445">
    <property type="component" value="Unassembled WGS sequence"/>
</dbReference>
<dbReference type="Gene3D" id="3.20.180.10">
    <property type="entry name" value="PNP-oxidase-like"/>
    <property type="match status" value="1"/>
</dbReference>
<reference evidence="3" key="1">
    <citation type="submission" date="2023-06" db="EMBL/GenBank/DDBJ databases">
        <title>Genome-scale phylogeny and comparative genomics of the fungal order Sordariales.</title>
        <authorList>
            <consortium name="Lawrence Berkeley National Laboratory"/>
            <person name="Hensen N."/>
            <person name="Bonometti L."/>
            <person name="Westerberg I."/>
            <person name="Brannstrom I.O."/>
            <person name="Guillou S."/>
            <person name="Cros-Aarteil S."/>
            <person name="Calhoun S."/>
            <person name="Haridas S."/>
            <person name="Kuo A."/>
            <person name="Mondo S."/>
            <person name="Pangilinan J."/>
            <person name="Riley R."/>
            <person name="Labutti K."/>
            <person name="Andreopoulos B."/>
            <person name="Lipzen A."/>
            <person name="Chen C."/>
            <person name="Yanf M."/>
            <person name="Daum C."/>
            <person name="Ng V."/>
            <person name="Clum A."/>
            <person name="Steindorff A."/>
            <person name="Ohm R."/>
            <person name="Martin F."/>
            <person name="Silar P."/>
            <person name="Natvig D."/>
            <person name="Lalanne C."/>
            <person name="Gautier V."/>
            <person name="Ament-Velasquez S.L."/>
            <person name="Kruys A."/>
            <person name="Hutchinson M.I."/>
            <person name="Powell A.J."/>
            <person name="Barry K."/>
            <person name="Miller A.N."/>
            <person name="Grigoriev I.V."/>
            <person name="Debuchy R."/>
            <person name="Gladieux P."/>
            <person name="Thoren M.H."/>
            <person name="Johannesson H."/>
        </authorList>
    </citation>
    <scope>NUCLEOTIDE SEQUENCE</scope>
    <source>
        <strain evidence="3">PSN4</strain>
    </source>
</reference>
<sequence length="225" mass="25508">MSISPTAKARTIQHMNKDHKQDLSHLLQHFLHLTPTESSDPEMLDIDLDSLTVLSGPSRTRQTIPFNPPMTTFDERRTRLVAMTHTARESLGITSSPGDSPKIQVGYDRPRGTEWITLIGVILYFICFAAVRAGLVEKSTVLFNLVDTFFPGGAGTFRWVVETIFWPVLGIHLGEAWWFERSRCRPSGIPRGSAVWFLWLGNVFFEGYGTFLRFDRLLTKARASH</sequence>
<organism evidence="3 4">
    <name type="scientific">Echria macrotheca</name>
    <dbReference type="NCBI Taxonomy" id="438768"/>
    <lineage>
        <taxon>Eukaryota</taxon>
        <taxon>Fungi</taxon>
        <taxon>Dikarya</taxon>
        <taxon>Ascomycota</taxon>
        <taxon>Pezizomycotina</taxon>
        <taxon>Sordariomycetes</taxon>
        <taxon>Sordariomycetidae</taxon>
        <taxon>Sordariales</taxon>
        <taxon>Schizotheciaceae</taxon>
        <taxon>Echria</taxon>
    </lineage>
</organism>
<keyword evidence="1" id="KW-0812">Transmembrane</keyword>
<evidence type="ECO:0000313" key="3">
    <source>
        <dbReference type="EMBL" id="KAK1761085.1"/>
    </source>
</evidence>
<dbReference type="PANTHER" id="PTHR37783:SF1">
    <property type="entry name" value="MEMBRANE PROTEIN, PUTATIVE (AFU_ORTHOLOGUE AFUA_1G04315)-RELATED"/>
    <property type="match status" value="1"/>
</dbReference>
<dbReference type="EMBL" id="MU839827">
    <property type="protein sequence ID" value="KAK1761085.1"/>
    <property type="molecule type" value="Genomic_DNA"/>
</dbReference>
<dbReference type="InterPro" id="IPR019595">
    <property type="entry name" value="DUF2470"/>
</dbReference>
<dbReference type="AlphaFoldDB" id="A0AAJ0FHH0"/>